<accession>A0A0F6SH07</accession>
<organism evidence="1 2">
    <name type="scientific">Sandaracinus amylolyticus</name>
    <dbReference type="NCBI Taxonomy" id="927083"/>
    <lineage>
        <taxon>Bacteria</taxon>
        <taxon>Pseudomonadati</taxon>
        <taxon>Myxococcota</taxon>
        <taxon>Polyangia</taxon>
        <taxon>Polyangiales</taxon>
        <taxon>Sandaracinaceae</taxon>
        <taxon>Sandaracinus</taxon>
    </lineage>
</organism>
<reference evidence="1 2" key="1">
    <citation type="submission" date="2015-03" db="EMBL/GenBank/DDBJ databases">
        <title>Genome assembly of Sandaracinus amylolyticus DSM 53668.</title>
        <authorList>
            <person name="Sharma G."/>
            <person name="Subramanian S."/>
        </authorList>
    </citation>
    <scope>NUCLEOTIDE SEQUENCE [LARGE SCALE GENOMIC DNA]</scope>
    <source>
        <strain evidence="1 2">DSM 53668</strain>
    </source>
</reference>
<sequence length="135" mass="14293">MFALAGCGSSADPSVFDDGLLRATCGPADGPAIDLVLTQDALGCDTPIADRPSTRLAVYAFGTVDELESIEMERAYTAERCVDGACIEAAGGTLETLRVDGDRAEVRWSIELEDGSLDEGTAWVRVCRDATTRCL</sequence>
<name>A0A0F6SH07_9BACT</name>
<dbReference type="Proteomes" id="UP000034883">
    <property type="component" value="Chromosome"/>
</dbReference>
<keyword evidence="2" id="KW-1185">Reference proteome</keyword>
<evidence type="ECO:0000313" key="2">
    <source>
        <dbReference type="Proteomes" id="UP000034883"/>
    </source>
</evidence>
<proteinExistence type="predicted"/>
<gene>
    <name evidence="1" type="ORF">DB32_006763</name>
</gene>
<protein>
    <submittedName>
        <fullName evidence="1">Uncharacterized protein</fullName>
    </submittedName>
</protein>
<dbReference type="KEGG" id="samy:DB32_006763"/>
<dbReference type="STRING" id="927083.DB32_006763"/>
<dbReference type="EMBL" id="CP011125">
    <property type="protein sequence ID" value="AKF09614.1"/>
    <property type="molecule type" value="Genomic_DNA"/>
</dbReference>
<evidence type="ECO:0000313" key="1">
    <source>
        <dbReference type="EMBL" id="AKF09614.1"/>
    </source>
</evidence>
<dbReference type="AlphaFoldDB" id="A0A0F6SH07"/>